<dbReference type="Pfam" id="PF05930">
    <property type="entry name" value="Phage_AlpA"/>
    <property type="match status" value="1"/>
</dbReference>
<dbReference type="OrthoDB" id="5986966at2"/>
<sequence>MSTFQRGDDLVPNDRLIKIAAVVDRVSLSRTKIYNEIKQSRFPAGTLINGSRRWRASHIDRYIAGQREWSEGKSLPNDAAG</sequence>
<accession>A0A1Q8SPF4</accession>
<comment type="caution">
    <text evidence="1">The sequence shown here is derived from an EMBL/GenBank/DDBJ whole genome shotgun (WGS) entry which is preliminary data.</text>
</comment>
<proteinExistence type="predicted"/>
<reference evidence="1 2" key="1">
    <citation type="submission" date="2016-12" db="EMBL/GenBank/DDBJ databases">
        <title>Draft genome sequences of strains Salinicola socius SMB35, Salinicola sp. MH3R3-1 and Chromohalobacter sp. SMB17 from the Verkhnekamsk potash mining region of Russia.</title>
        <authorList>
            <person name="Mavrodi D.V."/>
            <person name="Olsson B.E."/>
            <person name="Korsakova E.S."/>
            <person name="Pyankova A."/>
            <person name="Mavrodi O.V."/>
            <person name="Plotnikova E.G."/>
        </authorList>
    </citation>
    <scope>NUCLEOTIDE SEQUENCE [LARGE SCALE GENOMIC DNA]</scope>
    <source>
        <strain evidence="1 2">SMB35</strain>
    </source>
</reference>
<organism evidence="1 2">
    <name type="scientific">Salinicola socius</name>
    <dbReference type="NCBI Taxonomy" id="404433"/>
    <lineage>
        <taxon>Bacteria</taxon>
        <taxon>Pseudomonadati</taxon>
        <taxon>Pseudomonadota</taxon>
        <taxon>Gammaproteobacteria</taxon>
        <taxon>Oceanospirillales</taxon>
        <taxon>Halomonadaceae</taxon>
        <taxon>Salinicola</taxon>
    </lineage>
</organism>
<evidence type="ECO:0000313" key="2">
    <source>
        <dbReference type="Proteomes" id="UP000186878"/>
    </source>
</evidence>
<dbReference type="AlphaFoldDB" id="A0A1Q8SPF4"/>
<evidence type="ECO:0008006" key="3">
    <source>
        <dbReference type="Google" id="ProtNLM"/>
    </source>
</evidence>
<dbReference type="EMBL" id="MSDO01000022">
    <property type="protein sequence ID" value="OLO03301.1"/>
    <property type="molecule type" value="Genomic_DNA"/>
</dbReference>
<keyword evidence="2" id="KW-1185">Reference proteome</keyword>
<protein>
    <recommendedName>
        <fullName evidence="3">AlpA family transcriptional regulator</fullName>
    </recommendedName>
</protein>
<dbReference type="InterPro" id="IPR010260">
    <property type="entry name" value="AlpA"/>
</dbReference>
<dbReference type="RefSeq" id="WP_075570903.1">
    <property type="nucleotide sequence ID" value="NZ_PZJS01000008.1"/>
</dbReference>
<gene>
    <name evidence="1" type="ORF">BTW07_14550</name>
</gene>
<dbReference type="STRING" id="404433.BTW07_14550"/>
<evidence type="ECO:0000313" key="1">
    <source>
        <dbReference type="EMBL" id="OLO03301.1"/>
    </source>
</evidence>
<name>A0A1Q8SPF4_9GAMM</name>
<dbReference type="Gene3D" id="1.10.238.160">
    <property type="match status" value="1"/>
</dbReference>
<dbReference type="Proteomes" id="UP000186878">
    <property type="component" value="Unassembled WGS sequence"/>
</dbReference>